<dbReference type="eggNOG" id="COG0834">
    <property type="taxonomic scope" value="Bacteria"/>
</dbReference>
<protein>
    <submittedName>
        <fullName evidence="5">Solute-binding component of ABC transporter</fullName>
    </submittedName>
</protein>
<name>K2QX19_9HYPH</name>
<gene>
    <name evidence="5" type="ORF">QWE_07476</name>
</gene>
<dbReference type="Gene3D" id="3.40.190.10">
    <property type="entry name" value="Periplasmic binding protein-like II"/>
    <property type="match status" value="2"/>
</dbReference>
<dbReference type="AlphaFoldDB" id="K2QX19"/>
<comment type="subcellular location">
    <subcellularLocation>
        <location evidence="1">Periplasm</location>
    </subcellularLocation>
</comment>
<feature type="domain" description="Solute-binding protein family 3/N-terminal" evidence="4">
    <location>
        <begin position="52"/>
        <end position="274"/>
    </location>
</feature>
<organism evidence="5 6">
    <name type="scientific">Agrobacterium albertimagni AOL15</name>
    <dbReference type="NCBI Taxonomy" id="1156935"/>
    <lineage>
        <taxon>Bacteria</taxon>
        <taxon>Pseudomonadati</taxon>
        <taxon>Pseudomonadota</taxon>
        <taxon>Alphaproteobacteria</taxon>
        <taxon>Hyphomicrobiales</taxon>
        <taxon>Rhizobiaceae</taxon>
        <taxon>Rhizobium/Agrobacterium group</taxon>
        <taxon>Agrobacterium</taxon>
    </lineage>
</organism>
<dbReference type="EMBL" id="ALJF01000006">
    <property type="protein sequence ID" value="EKF59922.1"/>
    <property type="molecule type" value="Genomic_DNA"/>
</dbReference>
<dbReference type="CDD" id="cd01004">
    <property type="entry name" value="PBP2_MidA_like"/>
    <property type="match status" value="1"/>
</dbReference>
<feature type="signal peptide" evidence="3">
    <location>
        <begin position="1"/>
        <end position="35"/>
    </location>
</feature>
<proteinExistence type="predicted"/>
<evidence type="ECO:0000256" key="1">
    <source>
        <dbReference type="ARBA" id="ARBA00004418"/>
    </source>
</evidence>
<evidence type="ECO:0000313" key="5">
    <source>
        <dbReference type="EMBL" id="EKF59922.1"/>
    </source>
</evidence>
<evidence type="ECO:0000256" key="3">
    <source>
        <dbReference type="SAM" id="SignalP"/>
    </source>
</evidence>
<dbReference type="GO" id="GO:0042597">
    <property type="term" value="C:periplasmic space"/>
    <property type="evidence" value="ECO:0007669"/>
    <property type="project" value="UniProtKB-SubCell"/>
</dbReference>
<dbReference type="SUPFAM" id="SSF53850">
    <property type="entry name" value="Periplasmic binding protein-like II"/>
    <property type="match status" value="1"/>
</dbReference>
<dbReference type="SMART" id="SM00062">
    <property type="entry name" value="PBPb"/>
    <property type="match status" value="1"/>
</dbReference>
<dbReference type="InterPro" id="IPR001638">
    <property type="entry name" value="Solute-binding_3/MltF_N"/>
</dbReference>
<keyword evidence="2 3" id="KW-0732">Signal</keyword>
<dbReference type="PATRIC" id="fig|1156935.5.peg.1505"/>
<feature type="chain" id="PRO_5003866294" evidence="3">
    <location>
        <begin position="36"/>
        <end position="287"/>
    </location>
</feature>
<sequence length="287" mass="31002">MVHQKIKKSPEVLMSFRTISVAAGLLLTTAVSAYAQDCTPKVADSELVKPGTLVMSTNPTLPPLQFVDSSGELKGMRVELGTEIAKRLCLTPEYVRIEFSAMIPGLQAGRWDMINTGIFFTPERAAMMQMIPYEDQAISISVATDNETVKTKEDLAGMRIGVEIGGFEETKTRLLDEELKAAGKEGLAIQTFDNFALAYQALRAGQVQGVVSIDGVAKEYDTRGDFRRAVSGLYPAPVAVAFKSVALSDAVSTVLQEMKADGSLAKLFDAYGMPMVAGDYTVKGPNR</sequence>
<dbReference type="STRING" id="1156935.QWE_07476"/>
<comment type="caution">
    <text evidence="5">The sequence shown here is derived from an EMBL/GenBank/DDBJ whole genome shotgun (WGS) entry which is preliminary data.</text>
</comment>
<dbReference type="PANTHER" id="PTHR35936">
    <property type="entry name" value="MEMBRANE-BOUND LYTIC MUREIN TRANSGLYCOSYLASE F"/>
    <property type="match status" value="1"/>
</dbReference>
<reference evidence="5 6" key="1">
    <citation type="journal article" date="2012" name="J. Bacteriol.">
        <title>Draft Genome Sequence of Agrobacterium albertimagni Strain AOL15.</title>
        <authorList>
            <person name="Trimble W.L."/>
            <person name="Phung le T."/>
            <person name="Meyer F."/>
            <person name="Gilbert J.A."/>
            <person name="Silver S."/>
        </authorList>
    </citation>
    <scope>NUCLEOTIDE SEQUENCE [LARGE SCALE GENOMIC DNA]</scope>
    <source>
        <strain evidence="5 6">AOL15</strain>
    </source>
</reference>
<dbReference type="PANTHER" id="PTHR35936:SF17">
    <property type="entry name" value="ARGININE-BINDING EXTRACELLULAR PROTEIN ARTP"/>
    <property type="match status" value="1"/>
</dbReference>
<dbReference type="Proteomes" id="UP000007123">
    <property type="component" value="Unassembled WGS sequence"/>
</dbReference>
<accession>K2QX19</accession>
<evidence type="ECO:0000259" key="4">
    <source>
        <dbReference type="SMART" id="SM00062"/>
    </source>
</evidence>
<evidence type="ECO:0000256" key="2">
    <source>
        <dbReference type="ARBA" id="ARBA00022729"/>
    </source>
</evidence>
<evidence type="ECO:0000313" key="6">
    <source>
        <dbReference type="Proteomes" id="UP000007123"/>
    </source>
</evidence>
<dbReference type="Pfam" id="PF00497">
    <property type="entry name" value="SBP_bac_3"/>
    <property type="match status" value="1"/>
</dbReference>
<keyword evidence="6" id="KW-1185">Reference proteome</keyword>